<gene>
    <name evidence="1" type="ORF">ACOLOM_LOCUS1604</name>
</gene>
<name>A0ACA9KG51_9GLOM</name>
<dbReference type="Proteomes" id="UP000789525">
    <property type="component" value="Unassembled WGS sequence"/>
</dbReference>
<keyword evidence="2" id="KW-1185">Reference proteome</keyword>
<organism evidence="1 2">
    <name type="scientific">Acaulospora colombiana</name>
    <dbReference type="NCBI Taxonomy" id="27376"/>
    <lineage>
        <taxon>Eukaryota</taxon>
        <taxon>Fungi</taxon>
        <taxon>Fungi incertae sedis</taxon>
        <taxon>Mucoromycota</taxon>
        <taxon>Glomeromycotina</taxon>
        <taxon>Glomeromycetes</taxon>
        <taxon>Diversisporales</taxon>
        <taxon>Acaulosporaceae</taxon>
        <taxon>Acaulospora</taxon>
    </lineage>
</organism>
<proteinExistence type="predicted"/>
<evidence type="ECO:0000313" key="2">
    <source>
        <dbReference type="Proteomes" id="UP000789525"/>
    </source>
</evidence>
<comment type="caution">
    <text evidence="1">The sequence shown here is derived from an EMBL/GenBank/DDBJ whole genome shotgun (WGS) entry which is preliminary data.</text>
</comment>
<evidence type="ECO:0000313" key="1">
    <source>
        <dbReference type="EMBL" id="CAG8471434.1"/>
    </source>
</evidence>
<protein>
    <submittedName>
        <fullName evidence="1">5539_t:CDS:1</fullName>
    </submittedName>
</protein>
<accession>A0ACA9KG51</accession>
<reference evidence="1" key="1">
    <citation type="submission" date="2021-06" db="EMBL/GenBank/DDBJ databases">
        <authorList>
            <person name="Kallberg Y."/>
            <person name="Tangrot J."/>
            <person name="Rosling A."/>
        </authorList>
    </citation>
    <scope>NUCLEOTIDE SEQUENCE</scope>
    <source>
        <strain evidence="1">CL356</strain>
    </source>
</reference>
<sequence>MLFPPATVTAISFTFALSVASAAALTITVDDSSIGYFIYGPTQDVWLTRRHDDPASARHYRGTDHFSVTKGAFVEFYTNAQTIQYIGLPPSKQSRIQIEIDGAVYTKSLLGTPGDSYVDEPQVLFTETLSGNKPLHLIRITNVDAPELHLDAVREIFQSSEGVRPSGESSASERDQTPRKSNILADEQARMSS</sequence>
<dbReference type="EMBL" id="CAJVPT010001949">
    <property type="protein sequence ID" value="CAG8471434.1"/>
    <property type="molecule type" value="Genomic_DNA"/>
</dbReference>